<organism evidence="2 3">
    <name type="scientific">Angomonas deanei</name>
    <dbReference type="NCBI Taxonomy" id="59799"/>
    <lineage>
        <taxon>Eukaryota</taxon>
        <taxon>Discoba</taxon>
        <taxon>Euglenozoa</taxon>
        <taxon>Kinetoplastea</taxon>
        <taxon>Metakinetoplastina</taxon>
        <taxon>Trypanosomatida</taxon>
        <taxon>Trypanosomatidae</taxon>
        <taxon>Strigomonadinae</taxon>
        <taxon>Angomonas</taxon>
    </lineage>
</organism>
<dbReference type="InterPro" id="IPR036457">
    <property type="entry name" value="PPM-type-like_dom_sf"/>
</dbReference>
<dbReference type="GO" id="GO:0004722">
    <property type="term" value="F:protein serine/threonine phosphatase activity"/>
    <property type="evidence" value="ECO:0007669"/>
    <property type="project" value="InterPro"/>
</dbReference>
<evidence type="ECO:0000313" key="3">
    <source>
        <dbReference type="Proteomes" id="UP000515908"/>
    </source>
</evidence>
<name>A0A7G2C3E0_9TRYP</name>
<dbReference type="OrthoDB" id="10264738at2759"/>
<dbReference type="Proteomes" id="UP000515908">
    <property type="component" value="Chromosome 03"/>
</dbReference>
<dbReference type="Gene3D" id="3.60.40.10">
    <property type="entry name" value="PPM-type phosphatase domain"/>
    <property type="match status" value="1"/>
</dbReference>
<dbReference type="InterPro" id="IPR001932">
    <property type="entry name" value="PPM-type_phosphatase-like_dom"/>
</dbReference>
<protein>
    <submittedName>
        <fullName evidence="2">Protein phosphatase 2C, putative</fullName>
    </submittedName>
</protein>
<dbReference type="Pfam" id="PF00481">
    <property type="entry name" value="PP2C"/>
    <property type="match status" value="1"/>
</dbReference>
<dbReference type="SMART" id="SM00332">
    <property type="entry name" value="PP2Cc"/>
    <property type="match status" value="1"/>
</dbReference>
<dbReference type="VEuPathDB" id="TriTrypDB:ADEAN_000166000"/>
<dbReference type="SUPFAM" id="SSF81606">
    <property type="entry name" value="PP2C-like"/>
    <property type="match status" value="1"/>
</dbReference>
<sequence length="516" mass="57290">MTELRLTNKKMQRLVLPYMKVGICEMMNASPNFFSDSFMVYNTKNRLYKGDALKSSEQQFLGDVVGGGLCDSYTGREVSSHICQFLANALARHACSIDEIQKLRKEFGQEDPLVDYLLMAHRAKRLRPAEDRRLESTVSDKDMQQYAFLADASFFTNCKRGGYNGVEETGCRGVWFSSTVTPTSLEGQRRLAVHRTDKDARIGLAPPAVKSLSETTSSAYERELERVNEIESLYANSLDMVVSGVGDCRAFGICRNPLTDGCKRSQLDPTRERVIPLSVDHKPFRTDDFRRITAAGGVVDSSKSECIDDNPFLNVSRSFGHLSMKSNPKLSPIQQKLIPTPSSFTWEMLPGDVLVLFNHAVIETESGEDTTVDELGKLVGRGVDAGMPPEQIAGSLCDHALRKGATHTLQALVVVAENMREGTATAQEGPDVNEWIDAGPIYFDACKHHEPYRAALLRDCERCGVSLAELLQLRCERVAPLLPMRHSLSLLPYYSSEAAFAADDGERVCISFTMRC</sequence>
<dbReference type="EMBL" id="LR877147">
    <property type="protein sequence ID" value="CAD2214216.1"/>
    <property type="molecule type" value="Genomic_DNA"/>
</dbReference>
<gene>
    <name evidence="2" type="ORF">ADEAN_000166000</name>
</gene>
<proteinExistence type="predicted"/>
<evidence type="ECO:0000313" key="2">
    <source>
        <dbReference type="EMBL" id="CAD2214216.1"/>
    </source>
</evidence>
<dbReference type="InterPro" id="IPR015655">
    <property type="entry name" value="PP2C"/>
</dbReference>
<dbReference type="PANTHER" id="PTHR47992">
    <property type="entry name" value="PROTEIN PHOSPHATASE"/>
    <property type="match status" value="1"/>
</dbReference>
<feature type="domain" description="PPM-type phosphatase" evidence="1">
    <location>
        <begin position="54"/>
        <end position="416"/>
    </location>
</feature>
<reference evidence="2 3" key="1">
    <citation type="submission" date="2020-08" db="EMBL/GenBank/DDBJ databases">
        <authorList>
            <person name="Newling K."/>
            <person name="Davey J."/>
            <person name="Forrester S."/>
        </authorList>
    </citation>
    <scope>NUCLEOTIDE SEQUENCE [LARGE SCALE GENOMIC DNA]</scope>
    <source>
        <strain evidence="3">Crithidia deanei Carvalho (ATCC PRA-265)</strain>
    </source>
</reference>
<accession>A0A7G2C3E0</accession>
<dbReference type="AlphaFoldDB" id="A0A7G2C3E0"/>
<keyword evidence="3" id="KW-1185">Reference proteome</keyword>
<evidence type="ECO:0000259" key="1">
    <source>
        <dbReference type="SMART" id="SM00332"/>
    </source>
</evidence>